<comment type="caution">
    <text evidence="2">The sequence shown here is derived from an EMBL/GenBank/DDBJ whole genome shotgun (WGS) entry which is preliminary data.</text>
</comment>
<protein>
    <submittedName>
        <fullName evidence="2">Uncharacterized protein</fullName>
    </submittedName>
</protein>
<evidence type="ECO:0000256" key="1">
    <source>
        <dbReference type="SAM" id="Phobius"/>
    </source>
</evidence>
<reference evidence="2 3" key="1">
    <citation type="submission" date="2024-01" db="EMBL/GenBank/DDBJ databases">
        <title>Complete genome of Cladobotryum mycophilum ATHUM6906.</title>
        <authorList>
            <person name="Christinaki A.C."/>
            <person name="Myridakis A.I."/>
            <person name="Kouvelis V.N."/>
        </authorList>
    </citation>
    <scope>NUCLEOTIDE SEQUENCE [LARGE SCALE GENOMIC DNA]</scope>
    <source>
        <strain evidence="2 3">ATHUM6906</strain>
    </source>
</reference>
<keyword evidence="1" id="KW-0472">Membrane</keyword>
<dbReference type="Proteomes" id="UP001338125">
    <property type="component" value="Unassembled WGS sequence"/>
</dbReference>
<feature type="transmembrane region" description="Helical" evidence="1">
    <location>
        <begin position="12"/>
        <end position="29"/>
    </location>
</feature>
<name>A0ABR0SZI5_9HYPO</name>
<sequence length="50" mass="5739">MTAQWTRESIIALVSLLITALSLPLAYLIKLKYRNKSAHTHDEEIQLDTQ</sequence>
<organism evidence="2 3">
    <name type="scientific">Cladobotryum mycophilum</name>
    <dbReference type="NCBI Taxonomy" id="491253"/>
    <lineage>
        <taxon>Eukaryota</taxon>
        <taxon>Fungi</taxon>
        <taxon>Dikarya</taxon>
        <taxon>Ascomycota</taxon>
        <taxon>Pezizomycotina</taxon>
        <taxon>Sordariomycetes</taxon>
        <taxon>Hypocreomycetidae</taxon>
        <taxon>Hypocreales</taxon>
        <taxon>Hypocreaceae</taxon>
        <taxon>Cladobotryum</taxon>
    </lineage>
</organism>
<keyword evidence="1" id="KW-0812">Transmembrane</keyword>
<keyword evidence="1" id="KW-1133">Transmembrane helix</keyword>
<accession>A0ABR0SZI5</accession>
<proteinExistence type="predicted"/>
<gene>
    <name evidence="2" type="ORF">PT974_02902</name>
</gene>
<evidence type="ECO:0000313" key="3">
    <source>
        <dbReference type="Proteomes" id="UP001338125"/>
    </source>
</evidence>
<dbReference type="EMBL" id="JAVFKD010000002">
    <property type="protein sequence ID" value="KAK5997539.1"/>
    <property type="molecule type" value="Genomic_DNA"/>
</dbReference>
<evidence type="ECO:0000313" key="2">
    <source>
        <dbReference type="EMBL" id="KAK5997539.1"/>
    </source>
</evidence>
<keyword evidence="3" id="KW-1185">Reference proteome</keyword>